<evidence type="ECO:0000256" key="4">
    <source>
        <dbReference type="ARBA" id="ARBA00023012"/>
    </source>
</evidence>
<dbReference type="InterPro" id="IPR003661">
    <property type="entry name" value="HisK_dim/P_dom"/>
</dbReference>
<dbReference type="InterPro" id="IPR013656">
    <property type="entry name" value="PAS_4"/>
</dbReference>
<dbReference type="CDD" id="cd00130">
    <property type="entry name" value="PAS"/>
    <property type="match status" value="2"/>
</dbReference>
<feature type="domain" description="PAS" evidence="13">
    <location>
        <begin position="81"/>
        <end position="150"/>
    </location>
</feature>
<sequence>MSSSNRPHGVSHKDVLAILAVASLALVIAGLAGYHYLARNGAAAIAPQLIGGLLGGLVVIGALASLAIFRLSARHRSSMAHMETLRVIVDKLLCGILLVDKDGRILQVNQAAAELFGYESGGLVGEPVEILIPQSMAAEHRMWRMNFTQESTILGQERPIWARHRDGGTVPVQLGLVRIEIPGNTFFLASVVDLKTHLHFEQSITRSNAELESKVAELQQATRIIQDRSSDLLAIQKKLEAILNGNPAPIMVVDTEGICTHWNAACEKFFGLSAARIVGTRDQWRAFYDQQRPTMADLIVQGVPDIQAWYPNPVTASEIAEGGFQYEGYYDSLGKWLHITAAPLLDEHGMVIGAVETLLDVTAQKEAQAQAVAAKEQAEDATRAKSIFLANMSHEIRTPMNAIMGLTHILRREANTRSHTEKLGLIAHAADHLLAVINDILDISKIEAGKVELEQIDFDLDNLLNRISSIIAPRAREKNIEFIVDAAGLPSRLNGDPTRLGQALINYLSNAIKFTEHGTIILRGRLIEDDQQQIMLRFEVEDSGIGIPPEQLALLFQAFTQADSSTTRQYGGTGLGLAINKHLAELMGGAVGVSSQPGQGSTFWLTARLGRVGRAHPARSDTFSHLRALVVDDVPMTQMVHSQVLRQLGLRPSIASSGEAALAAVEAAEAIGEPFDIIFIDLNMPDMDGTATLRAIRQRALAQQPVCILVTATDDSDISASALDAGYAAVLLKPASRKMFENVLQRHFQTTQGALERAQETPRASLTRCFPGARILVMEDEEINQMVAQEFLEEAGFAVTLADNGQQGLERAREQTFDLILTDMQMPVMDGLSATRAIRQLPGYATLPIIAMTANAFAEDRHNCLEAGMNDFITKPVDPEVLFSVMLHWLSTGPHTPDAPETEAMQPITDTPEPPAG</sequence>
<comment type="caution">
    <text evidence="15">The sequence shown here is derived from an EMBL/GenBank/DDBJ whole genome shotgun (WGS) entry which is preliminary data.</text>
</comment>
<evidence type="ECO:0000256" key="10">
    <source>
        <dbReference type="SAM" id="Phobius"/>
    </source>
</evidence>
<feature type="transmembrane region" description="Helical" evidence="10">
    <location>
        <begin position="49"/>
        <end position="69"/>
    </location>
</feature>
<dbReference type="AlphaFoldDB" id="A0A848G9H4"/>
<dbReference type="PANTHER" id="PTHR45339:SF1">
    <property type="entry name" value="HYBRID SIGNAL TRANSDUCTION HISTIDINE KINASE J"/>
    <property type="match status" value="1"/>
</dbReference>
<dbReference type="Gene3D" id="3.30.565.10">
    <property type="entry name" value="Histidine kinase-like ATPase, C-terminal domain"/>
    <property type="match status" value="1"/>
</dbReference>
<dbReference type="CDD" id="cd16922">
    <property type="entry name" value="HATPase_EvgS-ArcB-TorS-like"/>
    <property type="match status" value="1"/>
</dbReference>
<dbReference type="PROSITE" id="PS50109">
    <property type="entry name" value="HIS_KIN"/>
    <property type="match status" value="1"/>
</dbReference>
<dbReference type="PROSITE" id="PS50110">
    <property type="entry name" value="RESPONSE_REGULATORY"/>
    <property type="match status" value="2"/>
</dbReference>
<evidence type="ECO:0000313" key="15">
    <source>
        <dbReference type="EMBL" id="NML27990.1"/>
    </source>
</evidence>
<reference evidence="15 16" key="1">
    <citation type="submission" date="2020-04" db="EMBL/GenBank/DDBJ databases">
        <title>Zoogloea sp. G-4-1-14 isolated from soil.</title>
        <authorList>
            <person name="Dahal R.H."/>
        </authorList>
    </citation>
    <scope>NUCLEOTIDE SEQUENCE [LARGE SCALE GENOMIC DNA]</scope>
    <source>
        <strain evidence="15 16">G-4-1-14</strain>
    </source>
</reference>
<dbReference type="SMART" id="SM00091">
    <property type="entry name" value="PAS"/>
    <property type="match status" value="2"/>
</dbReference>
<dbReference type="InterPro" id="IPR036890">
    <property type="entry name" value="HATPase_C_sf"/>
</dbReference>
<feature type="coiled-coil region" evidence="8">
    <location>
        <begin position="201"/>
        <end position="228"/>
    </location>
</feature>
<keyword evidence="4" id="KW-0902">Two-component regulatory system</keyword>
<dbReference type="CDD" id="cd17546">
    <property type="entry name" value="REC_hyHK_CKI1_RcsC-like"/>
    <property type="match status" value="2"/>
</dbReference>
<dbReference type="PRINTS" id="PR00344">
    <property type="entry name" value="BCTRLSENSOR"/>
</dbReference>
<evidence type="ECO:0000259" key="11">
    <source>
        <dbReference type="PROSITE" id="PS50109"/>
    </source>
</evidence>
<evidence type="ECO:0000256" key="6">
    <source>
        <dbReference type="ARBA" id="ARBA00070152"/>
    </source>
</evidence>
<dbReference type="Gene3D" id="3.40.50.2300">
    <property type="match status" value="2"/>
</dbReference>
<evidence type="ECO:0000256" key="1">
    <source>
        <dbReference type="ARBA" id="ARBA00000085"/>
    </source>
</evidence>
<dbReference type="SMART" id="SM00387">
    <property type="entry name" value="HATPase_c"/>
    <property type="match status" value="1"/>
</dbReference>
<dbReference type="InterPro" id="IPR011006">
    <property type="entry name" value="CheY-like_superfamily"/>
</dbReference>
<dbReference type="Pfam" id="PF02518">
    <property type="entry name" value="HATPase_c"/>
    <property type="match status" value="1"/>
</dbReference>
<evidence type="ECO:0000313" key="16">
    <source>
        <dbReference type="Proteomes" id="UP000580043"/>
    </source>
</evidence>
<feature type="domain" description="PAC" evidence="14">
    <location>
        <begin position="320"/>
        <end position="373"/>
    </location>
</feature>
<feature type="transmembrane region" description="Helical" evidence="10">
    <location>
        <begin position="15"/>
        <end position="37"/>
    </location>
</feature>
<dbReference type="SUPFAM" id="SSF47384">
    <property type="entry name" value="Homodimeric domain of signal transducing histidine kinase"/>
    <property type="match status" value="1"/>
</dbReference>
<dbReference type="SMART" id="SM00448">
    <property type="entry name" value="REC"/>
    <property type="match status" value="2"/>
</dbReference>
<evidence type="ECO:0000259" key="12">
    <source>
        <dbReference type="PROSITE" id="PS50110"/>
    </source>
</evidence>
<feature type="domain" description="Response regulatory" evidence="12">
    <location>
        <begin position="627"/>
        <end position="748"/>
    </location>
</feature>
<dbReference type="PROSITE" id="PS50112">
    <property type="entry name" value="PAS"/>
    <property type="match status" value="2"/>
</dbReference>
<dbReference type="CDD" id="cd00082">
    <property type="entry name" value="HisKA"/>
    <property type="match status" value="1"/>
</dbReference>
<keyword evidence="3 7" id="KW-0597">Phosphoprotein</keyword>
<dbReference type="FunFam" id="3.30.565.10:FF:000010">
    <property type="entry name" value="Sensor histidine kinase RcsC"/>
    <property type="match status" value="1"/>
</dbReference>
<feature type="domain" description="PAS" evidence="13">
    <location>
        <begin position="235"/>
        <end position="279"/>
    </location>
</feature>
<feature type="modified residue" description="4-aspartylphosphate" evidence="7">
    <location>
        <position position="681"/>
    </location>
</feature>
<proteinExistence type="predicted"/>
<feature type="domain" description="Response regulatory" evidence="12">
    <location>
        <begin position="774"/>
        <end position="890"/>
    </location>
</feature>
<dbReference type="EC" id="2.7.13.3" evidence="2"/>
<dbReference type="PANTHER" id="PTHR45339">
    <property type="entry name" value="HYBRID SIGNAL TRANSDUCTION HISTIDINE KINASE J"/>
    <property type="match status" value="1"/>
</dbReference>
<dbReference type="Proteomes" id="UP000580043">
    <property type="component" value="Unassembled WGS sequence"/>
</dbReference>
<dbReference type="InterPro" id="IPR005467">
    <property type="entry name" value="His_kinase_dom"/>
</dbReference>
<evidence type="ECO:0000256" key="3">
    <source>
        <dbReference type="ARBA" id="ARBA00022553"/>
    </source>
</evidence>
<dbReference type="InterPro" id="IPR035965">
    <property type="entry name" value="PAS-like_dom_sf"/>
</dbReference>
<dbReference type="Pfam" id="PF00512">
    <property type="entry name" value="HisKA"/>
    <property type="match status" value="1"/>
</dbReference>
<comment type="catalytic activity">
    <reaction evidence="1">
        <text>ATP + protein L-histidine = ADP + protein N-phospho-L-histidine.</text>
        <dbReference type="EC" id="2.7.13.3"/>
    </reaction>
</comment>
<keyword evidence="10" id="KW-0812">Transmembrane</keyword>
<dbReference type="SMART" id="SM00388">
    <property type="entry name" value="HisKA"/>
    <property type="match status" value="1"/>
</dbReference>
<dbReference type="InterPro" id="IPR000014">
    <property type="entry name" value="PAS"/>
</dbReference>
<accession>A0A848G9H4</accession>
<dbReference type="EMBL" id="JABBGA010000020">
    <property type="protein sequence ID" value="NML27990.1"/>
    <property type="molecule type" value="Genomic_DNA"/>
</dbReference>
<dbReference type="Pfam" id="PF00072">
    <property type="entry name" value="Response_reg"/>
    <property type="match status" value="2"/>
</dbReference>
<keyword evidence="8" id="KW-0175">Coiled coil</keyword>
<dbReference type="InterPro" id="IPR003594">
    <property type="entry name" value="HATPase_dom"/>
</dbReference>
<evidence type="ECO:0000256" key="5">
    <source>
        <dbReference type="ARBA" id="ARBA00058004"/>
    </source>
</evidence>
<dbReference type="InterPro" id="IPR000700">
    <property type="entry name" value="PAS-assoc_C"/>
</dbReference>
<feature type="domain" description="Histidine kinase" evidence="11">
    <location>
        <begin position="391"/>
        <end position="611"/>
    </location>
</feature>
<dbReference type="Pfam" id="PF08448">
    <property type="entry name" value="PAS_4"/>
    <property type="match status" value="1"/>
</dbReference>
<evidence type="ECO:0000256" key="8">
    <source>
        <dbReference type="SAM" id="Coils"/>
    </source>
</evidence>
<evidence type="ECO:0000259" key="14">
    <source>
        <dbReference type="PROSITE" id="PS50113"/>
    </source>
</evidence>
<dbReference type="NCBIfam" id="TIGR00229">
    <property type="entry name" value="sensory_box"/>
    <property type="match status" value="2"/>
</dbReference>
<dbReference type="Gene3D" id="1.10.287.130">
    <property type="match status" value="1"/>
</dbReference>
<dbReference type="Pfam" id="PF13426">
    <property type="entry name" value="PAS_9"/>
    <property type="match status" value="1"/>
</dbReference>
<evidence type="ECO:0000256" key="9">
    <source>
        <dbReference type="SAM" id="MobiDB-lite"/>
    </source>
</evidence>
<name>A0A848G9H4_9RHOO</name>
<evidence type="ECO:0000259" key="13">
    <source>
        <dbReference type="PROSITE" id="PS50112"/>
    </source>
</evidence>
<dbReference type="RefSeq" id="WP_169147521.1">
    <property type="nucleotide sequence ID" value="NZ_JABBGA010000020.1"/>
</dbReference>
<dbReference type="SUPFAM" id="SSF55874">
    <property type="entry name" value="ATPase domain of HSP90 chaperone/DNA topoisomerase II/histidine kinase"/>
    <property type="match status" value="1"/>
</dbReference>
<feature type="region of interest" description="Disordered" evidence="9">
    <location>
        <begin position="894"/>
        <end position="917"/>
    </location>
</feature>
<dbReference type="PROSITE" id="PS50113">
    <property type="entry name" value="PAC"/>
    <property type="match status" value="1"/>
</dbReference>
<dbReference type="SUPFAM" id="SSF55785">
    <property type="entry name" value="PYP-like sensor domain (PAS domain)"/>
    <property type="match status" value="2"/>
</dbReference>
<evidence type="ECO:0000256" key="7">
    <source>
        <dbReference type="PROSITE-ProRule" id="PRU00169"/>
    </source>
</evidence>
<dbReference type="Gene3D" id="3.30.450.20">
    <property type="entry name" value="PAS domain"/>
    <property type="match status" value="2"/>
</dbReference>
<protein>
    <recommendedName>
        <fullName evidence="6">Virulence sensor protein BvgS</fullName>
        <ecNumber evidence="2">2.7.13.3</ecNumber>
    </recommendedName>
</protein>
<dbReference type="InterPro" id="IPR001789">
    <property type="entry name" value="Sig_transdc_resp-reg_receiver"/>
</dbReference>
<gene>
    <name evidence="15" type="ORF">HHL15_19705</name>
</gene>
<evidence type="ECO:0000256" key="2">
    <source>
        <dbReference type="ARBA" id="ARBA00012438"/>
    </source>
</evidence>
<organism evidence="15 16">
    <name type="scientific">Zoogloea dura</name>
    <dbReference type="NCBI Taxonomy" id="2728840"/>
    <lineage>
        <taxon>Bacteria</taxon>
        <taxon>Pseudomonadati</taxon>
        <taxon>Pseudomonadota</taxon>
        <taxon>Betaproteobacteria</taxon>
        <taxon>Rhodocyclales</taxon>
        <taxon>Zoogloeaceae</taxon>
        <taxon>Zoogloea</taxon>
    </lineage>
</organism>
<dbReference type="InterPro" id="IPR036097">
    <property type="entry name" value="HisK_dim/P_sf"/>
</dbReference>
<keyword evidence="16" id="KW-1185">Reference proteome</keyword>
<keyword evidence="10" id="KW-0472">Membrane</keyword>
<feature type="modified residue" description="4-aspartylphosphate" evidence="7">
    <location>
        <position position="823"/>
    </location>
</feature>
<keyword evidence="10" id="KW-1133">Transmembrane helix</keyword>
<dbReference type="SUPFAM" id="SSF52172">
    <property type="entry name" value="CheY-like"/>
    <property type="match status" value="2"/>
</dbReference>
<dbReference type="InterPro" id="IPR004358">
    <property type="entry name" value="Sig_transdc_His_kin-like_C"/>
</dbReference>
<dbReference type="GO" id="GO:0000155">
    <property type="term" value="F:phosphorelay sensor kinase activity"/>
    <property type="evidence" value="ECO:0007669"/>
    <property type="project" value="InterPro"/>
</dbReference>
<comment type="function">
    <text evidence="5">Member of the two-component regulatory system BvgS/BvgA. Phosphorylates BvgA via a four-step phosphorelay in response to environmental signals.</text>
</comment>